<comment type="caution">
    <text evidence="2">The sequence shown here is derived from an EMBL/GenBank/DDBJ whole genome shotgun (WGS) entry which is preliminary data.</text>
</comment>
<proteinExistence type="predicted"/>
<keyword evidence="3" id="KW-1185">Reference proteome</keyword>
<dbReference type="AlphaFoldDB" id="A0A8S3TUC6"/>
<protein>
    <recommendedName>
        <fullName evidence="4">Reverse transcriptase domain-containing protein</fullName>
    </recommendedName>
</protein>
<organism evidence="2 3">
    <name type="scientific">Mytilus edulis</name>
    <name type="common">Blue mussel</name>
    <dbReference type="NCBI Taxonomy" id="6550"/>
    <lineage>
        <taxon>Eukaryota</taxon>
        <taxon>Metazoa</taxon>
        <taxon>Spiralia</taxon>
        <taxon>Lophotrochozoa</taxon>
        <taxon>Mollusca</taxon>
        <taxon>Bivalvia</taxon>
        <taxon>Autobranchia</taxon>
        <taxon>Pteriomorphia</taxon>
        <taxon>Mytilida</taxon>
        <taxon>Mytiloidea</taxon>
        <taxon>Mytilidae</taxon>
        <taxon>Mytilinae</taxon>
        <taxon>Mytilus</taxon>
    </lineage>
</organism>
<feature type="compositionally biased region" description="Basic and acidic residues" evidence="1">
    <location>
        <begin position="46"/>
        <end position="58"/>
    </location>
</feature>
<evidence type="ECO:0000313" key="3">
    <source>
        <dbReference type="Proteomes" id="UP000683360"/>
    </source>
</evidence>
<name>A0A8S3TUC6_MYTED</name>
<dbReference type="Proteomes" id="UP000683360">
    <property type="component" value="Unassembled WGS sequence"/>
</dbReference>
<feature type="region of interest" description="Disordered" evidence="1">
    <location>
        <begin position="46"/>
        <end position="76"/>
    </location>
</feature>
<accession>A0A8S3TUC6</accession>
<sequence length="434" mass="50648">MVNEESFVEGNEIETETLVKQYIKHLPTIDKNCDKDQDRNEVDKLTDNLSENNDKSKDTQNLLNQQNVNGNSENQYSKHNWGYQNYYQQYPYYYDHQNSYHTDSYETENEGYSDSDDRCDYEIQWFQDSSQDNIQTVSHANLIDVLALNNQLMTNCTWTSGTQRSPSDSLEFSNCIDQLNEIVQRYSDSHAIVIGGDFNENISSEIDTRRNKYFADFLNENRLYTEENEITFVNCSGGTVYNTEDNILIGWKHHFENLTINSIHEYFDNKYQQKVEQECIDIIDICRAMFQHQSITDTEIEEALTLLNLNKSPDIFGISTENLLYGGQSLICHLKELLVSTFRLCYILDEQRLGKVIPLFKNKESGKESKNYHGITITPTLSKLIEAVLKIRINPDIIKYQNPLHRCFTRRTAPLNCSVIIEEFHKECVELNHL</sequence>
<evidence type="ECO:0008006" key="4">
    <source>
        <dbReference type="Google" id="ProtNLM"/>
    </source>
</evidence>
<dbReference type="EMBL" id="CAJPWZ010002384">
    <property type="protein sequence ID" value="CAG2237284.1"/>
    <property type="molecule type" value="Genomic_DNA"/>
</dbReference>
<dbReference type="OrthoDB" id="9802488at2759"/>
<gene>
    <name evidence="2" type="ORF">MEDL_49746</name>
</gene>
<evidence type="ECO:0000313" key="2">
    <source>
        <dbReference type="EMBL" id="CAG2237284.1"/>
    </source>
</evidence>
<reference evidence="2" key="1">
    <citation type="submission" date="2021-03" db="EMBL/GenBank/DDBJ databases">
        <authorList>
            <person name="Bekaert M."/>
        </authorList>
    </citation>
    <scope>NUCLEOTIDE SEQUENCE</scope>
</reference>
<evidence type="ECO:0000256" key="1">
    <source>
        <dbReference type="SAM" id="MobiDB-lite"/>
    </source>
</evidence>